<feature type="transmembrane region" description="Helical" evidence="1">
    <location>
        <begin position="79"/>
        <end position="99"/>
    </location>
</feature>
<dbReference type="Pfam" id="PF19639">
    <property type="entry name" value="DUF6142"/>
    <property type="match status" value="1"/>
</dbReference>
<name>A0A395V6T8_9FIRM</name>
<accession>A0A395V6T8</accession>
<dbReference type="Proteomes" id="UP000266172">
    <property type="component" value="Unassembled WGS sequence"/>
</dbReference>
<feature type="transmembrane region" description="Helical" evidence="1">
    <location>
        <begin position="111"/>
        <end position="135"/>
    </location>
</feature>
<sequence length="136" mass="15010">MRWAVWRVTAYIACLCVIIIREIREEKKVARRHRNGYRFTEKTHSKRGVAALFLSIISIGILVAAVVSSFDSRGNGSMYLGSAGVTSMLVGICALVLAVKSLGEENSFKLFPYLSTLCSFLITGIWVALYVIGFLA</sequence>
<protein>
    <submittedName>
        <fullName evidence="2">Uncharacterized protein</fullName>
    </submittedName>
</protein>
<evidence type="ECO:0000313" key="3">
    <source>
        <dbReference type="Proteomes" id="UP000266172"/>
    </source>
</evidence>
<keyword evidence="1" id="KW-0812">Transmembrane</keyword>
<dbReference type="EMBL" id="QRVL01000024">
    <property type="protein sequence ID" value="RGS36186.1"/>
    <property type="molecule type" value="Genomic_DNA"/>
</dbReference>
<proteinExistence type="predicted"/>
<feature type="transmembrane region" description="Helical" evidence="1">
    <location>
        <begin position="6"/>
        <end position="24"/>
    </location>
</feature>
<feature type="transmembrane region" description="Helical" evidence="1">
    <location>
        <begin position="48"/>
        <end position="67"/>
    </location>
</feature>
<keyword evidence="1" id="KW-1133">Transmembrane helix</keyword>
<dbReference type="InterPro" id="IPR046140">
    <property type="entry name" value="DUF6142"/>
</dbReference>
<comment type="caution">
    <text evidence="2">The sequence shown here is derived from an EMBL/GenBank/DDBJ whole genome shotgun (WGS) entry which is preliminary data.</text>
</comment>
<evidence type="ECO:0000313" key="2">
    <source>
        <dbReference type="EMBL" id="RGS36186.1"/>
    </source>
</evidence>
<organism evidence="2 3">
    <name type="scientific">Roseburia hominis</name>
    <dbReference type="NCBI Taxonomy" id="301301"/>
    <lineage>
        <taxon>Bacteria</taxon>
        <taxon>Bacillati</taxon>
        <taxon>Bacillota</taxon>
        <taxon>Clostridia</taxon>
        <taxon>Lachnospirales</taxon>
        <taxon>Lachnospiraceae</taxon>
        <taxon>Roseburia</taxon>
    </lineage>
</organism>
<keyword evidence="1" id="KW-0472">Membrane</keyword>
<gene>
    <name evidence="2" type="ORF">DWX93_15915</name>
</gene>
<reference evidence="2 3" key="1">
    <citation type="submission" date="2018-08" db="EMBL/GenBank/DDBJ databases">
        <title>A genome reference for cultivated species of the human gut microbiota.</title>
        <authorList>
            <person name="Zou Y."/>
            <person name="Xue W."/>
            <person name="Luo G."/>
        </authorList>
    </citation>
    <scope>NUCLEOTIDE SEQUENCE [LARGE SCALE GENOMIC DNA]</scope>
    <source>
        <strain evidence="2 3">AF22-12AC</strain>
    </source>
</reference>
<dbReference type="AlphaFoldDB" id="A0A395V6T8"/>
<evidence type="ECO:0000256" key="1">
    <source>
        <dbReference type="SAM" id="Phobius"/>
    </source>
</evidence>